<protein>
    <submittedName>
        <fullName evidence="1">Uncharacterized protein</fullName>
    </submittedName>
</protein>
<accession>A0A0V1F645</accession>
<sequence length="71" mass="8308">MAFDELETASFDDAINKTDANYRHLISFCKRAQTLKEKRLTLIVICIANKNLSGLQFYHCYQYSRVIFTKP</sequence>
<evidence type="ECO:0000313" key="2">
    <source>
        <dbReference type="Proteomes" id="UP000054995"/>
    </source>
</evidence>
<gene>
    <name evidence="1" type="ORF">T4D_5770</name>
</gene>
<organism evidence="1 2">
    <name type="scientific">Trichinella pseudospiralis</name>
    <name type="common">Parasitic roundworm</name>
    <dbReference type="NCBI Taxonomy" id="6337"/>
    <lineage>
        <taxon>Eukaryota</taxon>
        <taxon>Metazoa</taxon>
        <taxon>Ecdysozoa</taxon>
        <taxon>Nematoda</taxon>
        <taxon>Enoplea</taxon>
        <taxon>Dorylaimia</taxon>
        <taxon>Trichinellida</taxon>
        <taxon>Trichinellidae</taxon>
        <taxon>Trichinella</taxon>
    </lineage>
</organism>
<evidence type="ECO:0000313" key="1">
    <source>
        <dbReference type="EMBL" id="KRY81552.1"/>
    </source>
</evidence>
<comment type="caution">
    <text evidence="1">The sequence shown here is derived from an EMBL/GenBank/DDBJ whole genome shotgun (WGS) entry which is preliminary data.</text>
</comment>
<dbReference type="EMBL" id="JYDT01000219">
    <property type="protein sequence ID" value="KRY81552.1"/>
    <property type="molecule type" value="Genomic_DNA"/>
</dbReference>
<dbReference type="AlphaFoldDB" id="A0A0V1F645"/>
<keyword evidence="2" id="KW-1185">Reference proteome</keyword>
<proteinExistence type="predicted"/>
<dbReference type="Proteomes" id="UP000054995">
    <property type="component" value="Unassembled WGS sequence"/>
</dbReference>
<reference evidence="1 2" key="1">
    <citation type="submission" date="2015-01" db="EMBL/GenBank/DDBJ databases">
        <title>Evolution of Trichinella species and genotypes.</title>
        <authorList>
            <person name="Korhonen P.K."/>
            <person name="Edoardo P."/>
            <person name="Giuseppe L.R."/>
            <person name="Gasser R.B."/>
        </authorList>
    </citation>
    <scope>NUCLEOTIDE SEQUENCE [LARGE SCALE GENOMIC DNA]</scope>
    <source>
        <strain evidence="1">ISS470</strain>
    </source>
</reference>
<name>A0A0V1F645_TRIPS</name>